<evidence type="ECO:0000256" key="1">
    <source>
        <dbReference type="SAM" id="MobiDB-lite"/>
    </source>
</evidence>
<keyword evidence="2" id="KW-0472">Membrane</keyword>
<feature type="region of interest" description="Disordered" evidence="1">
    <location>
        <begin position="59"/>
        <end position="100"/>
    </location>
</feature>
<sequence length="191" mass="22355">MGIGGVLLAYFYLGKSVHSYEQKFSAVLGVLLIGNPLLDAVMWCYFKYLPERRVKEKKKQLNRRQAQASNQLPAKSPSSSESYQPLANEKERSDEEEKGDQLDGLEMNRFKNHQKNASTHTEGSEALLAEIAEDQQLILIFFFFWYKHEVKWQMCNDLFFFFFFFHRLRKELGQAEKTISDALRKEVEILN</sequence>
<keyword evidence="2" id="KW-0812">Transmembrane</keyword>
<keyword evidence="2" id="KW-1133">Transmembrane helix</keyword>
<organism evidence="3 4">
    <name type="scientific">Reticulomyxa filosa</name>
    <dbReference type="NCBI Taxonomy" id="46433"/>
    <lineage>
        <taxon>Eukaryota</taxon>
        <taxon>Sar</taxon>
        <taxon>Rhizaria</taxon>
        <taxon>Retaria</taxon>
        <taxon>Foraminifera</taxon>
        <taxon>Monothalamids</taxon>
        <taxon>Reticulomyxidae</taxon>
        <taxon>Reticulomyxa</taxon>
    </lineage>
</organism>
<evidence type="ECO:0000313" key="4">
    <source>
        <dbReference type="Proteomes" id="UP000023152"/>
    </source>
</evidence>
<dbReference type="Proteomes" id="UP000023152">
    <property type="component" value="Unassembled WGS sequence"/>
</dbReference>
<proteinExistence type="predicted"/>
<feature type="compositionally biased region" description="Basic and acidic residues" evidence="1">
    <location>
        <begin position="88"/>
        <end position="100"/>
    </location>
</feature>
<evidence type="ECO:0000313" key="3">
    <source>
        <dbReference type="EMBL" id="ETO18156.1"/>
    </source>
</evidence>
<keyword evidence="4" id="KW-1185">Reference proteome</keyword>
<accession>X6MWY9</accession>
<name>X6MWY9_RETFI</name>
<dbReference type="EMBL" id="ASPP01015400">
    <property type="protein sequence ID" value="ETO18156.1"/>
    <property type="molecule type" value="Genomic_DNA"/>
</dbReference>
<evidence type="ECO:0000256" key="2">
    <source>
        <dbReference type="SAM" id="Phobius"/>
    </source>
</evidence>
<dbReference type="AlphaFoldDB" id="X6MWY9"/>
<gene>
    <name evidence="3" type="ORF">RFI_19132</name>
</gene>
<protein>
    <submittedName>
        <fullName evidence="3">Uncharacterized protein</fullName>
    </submittedName>
</protein>
<feature type="compositionally biased region" description="Polar residues" evidence="1">
    <location>
        <begin position="63"/>
        <end position="85"/>
    </location>
</feature>
<comment type="caution">
    <text evidence="3">The sequence shown here is derived from an EMBL/GenBank/DDBJ whole genome shotgun (WGS) entry which is preliminary data.</text>
</comment>
<reference evidence="3 4" key="1">
    <citation type="journal article" date="2013" name="Curr. Biol.">
        <title>The Genome of the Foraminiferan Reticulomyxa filosa.</title>
        <authorList>
            <person name="Glockner G."/>
            <person name="Hulsmann N."/>
            <person name="Schleicher M."/>
            <person name="Noegel A.A."/>
            <person name="Eichinger L."/>
            <person name="Gallinger C."/>
            <person name="Pawlowski J."/>
            <person name="Sierra R."/>
            <person name="Euteneuer U."/>
            <person name="Pillet L."/>
            <person name="Moustafa A."/>
            <person name="Platzer M."/>
            <person name="Groth M."/>
            <person name="Szafranski K."/>
            <person name="Schliwa M."/>
        </authorList>
    </citation>
    <scope>NUCLEOTIDE SEQUENCE [LARGE SCALE GENOMIC DNA]</scope>
</reference>
<feature type="transmembrane region" description="Helical" evidence="2">
    <location>
        <begin position="29"/>
        <end position="49"/>
    </location>
</feature>